<dbReference type="Pfam" id="PF03476">
    <property type="entry name" value="MOSC_N"/>
    <property type="match status" value="1"/>
</dbReference>
<dbReference type="Pfam" id="PF03473">
    <property type="entry name" value="MOSC"/>
    <property type="match status" value="1"/>
</dbReference>
<evidence type="ECO:0000259" key="1">
    <source>
        <dbReference type="PROSITE" id="PS51340"/>
    </source>
</evidence>
<organism evidence="2 3">
    <name type="scientific">Kitasatospora atroaurantiaca</name>
    <dbReference type="NCBI Taxonomy" id="285545"/>
    <lineage>
        <taxon>Bacteria</taxon>
        <taxon>Bacillati</taxon>
        <taxon>Actinomycetota</taxon>
        <taxon>Actinomycetes</taxon>
        <taxon>Kitasatosporales</taxon>
        <taxon>Streptomycetaceae</taxon>
        <taxon>Kitasatospora</taxon>
    </lineage>
</organism>
<dbReference type="Proteomes" id="UP000318416">
    <property type="component" value="Unassembled WGS sequence"/>
</dbReference>
<dbReference type="InterPro" id="IPR005303">
    <property type="entry name" value="MOCOS_middle"/>
</dbReference>
<dbReference type="EMBL" id="VIVR01000001">
    <property type="protein sequence ID" value="TWE20123.1"/>
    <property type="molecule type" value="Genomic_DNA"/>
</dbReference>
<sequence length="276" mass="29312">MIVGRVEGLWRYPVKSMLGEELAEAEVGGRGVDGDRGLALLDVATGQVASAKNPRLWRQLLTFTARATDEGVRITGPAGKGFLSTDPAADGLLSGLLGRRVSLRDTPPPRATLQRSVPEEVLRSGVEAEVGHTVSELGRAAPVGTFFDFAPLHLLSTATLDRIAELSPRGSAEAARYRPNLVIRTDGPPFAENDWAGRELLVGDGLHLKVLVPTPRCAVPTLAHGELPRDADALRVLARHNRVEPLPGLGLLPCAGAYAQVVHPGRVRAGDVVRPA</sequence>
<keyword evidence="3" id="KW-1185">Reference proteome</keyword>
<dbReference type="SUPFAM" id="SSF50800">
    <property type="entry name" value="PK beta-barrel domain-like"/>
    <property type="match status" value="1"/>
</dbReference>
<gene>
    <name evidence="2" type="ORF">FB465_5265</name>
</gene>
<protein>
    <recommendedName>
        <fullName evidence="1">MOSC domain-containing protein</fullName>
    </recommendedName>
</protein>
<dbReference type="GO" id="GO:0003824">
    <property type="term" value="F:catalytic activity"/>
    <property type="evidence" value="ECO:0007669"/>
    <property type="project" value="InterPro"/>
</dbReference>
<evidence type="ECO:0000313" key="2">
    <source>
        <dbReference type="EMBL" id="TWE20123.1"/>
    </source>
</evidence>
<name>A0A561EWZ3_9ACTN</name>
<accession>A0A561EWZ3</accession>
<reference evidence="2 3" key="1">
    <citation type="submission" date="2019-06" db="EMBL/GenBank/DDBJ databases">
        <title>Sequencing the genomes of 1000 actinobacteria strains.</title>
        <authorList>
            <person name="Klenk H.-P."/>
        </authorList>
    </citation>
    <scope>NUCLEOTIDE SEQUENCE [LARGE SCALE GENOMIC DNA]</scope>
    <source>
        <strain evidence="2 3">DSM 41649</strain>
    </source>
</reference>
<proteinExistence type="predicted"/>
<dbReference type="AlphaFoldDB" id="A0A561EWZ3"/>
<feature type="domain" description="MOSC" evidence="1">
    <location>
        <begin position="126"/>
        <end position="276"/>
    </location>
</feature>
<dbReference type="InterPro" id="IPR005302">
    <property type="entry name" value="MoCF_Sase_C"/>
</dbReference>
<dbReference type="PROSITE" id="PS51340">
    <property type="entry name" value="MOSC"/>
    <property type="match status" value="1"/>
</dbReference>
<dbReference type="GO" id="GO:0030170">
    <property type="term" value="F:pyridoxal phosphate binding"/>
    <property type="evidence" value="ECO:0007669"/>
    <property type="project" value="InterPro"/>
</dbReference>
<comment type="caution">
    <text evidence="2">The sequence shown here is derived from an EMBL/GenBank/DDBJ whole genome shotgun (WGS) entry which is preliminary data.</text>
</comment>
<evidence type="ECO:0000313" key="3">
    <source>
        <dbReference type="Proteomes" id="UP000318416"/>
    </source>
</evidence>
<dbReference type="GO" id="GO:0030151">
    <property type="term" value="F:molybdenum ion binding"/>
    <property type="evidence" value="ECO:0007669"/>
    <property type="project" value="InterPro"/>
</dbReference>
<dbReference type="InterPro" id="IPR011037">
    <property type="entry name" value="Pyrv_Knase-like_insert_dom_sf"/>
</dbReference>